<feature type="compositionally biased region" description="Basic residues" evidence="1">
    <location>
        <begin position="1"/>
        <end position="20"/>
    </location>
</feature>
<reference evidence="2" key="1">
    <citation type="journal article" date="2023" name="Science">
        <title>Genome structures resolve the early diversification of teleost fishes.</title>
        <authorList>
            <person name="Parey E."/>
            <person name="Louis A."/>
            <person name="Montfort J."/>
            <person name="Bouchez O."/>
            <person name="Roques C."/>
            <person name="Iampietro C."/>
            <person name="Lluch J."/>
            <person name="Castinel A."/>
            <person name="Donnadieu C."/>
            <person name="Desvignes T."/>
            <person name="Floi Bucao C."/>
            <person name="Jouanno E."/>
            <person name="Wen M."/>
            <person name="Mejri S."/>
            <person name="Dirks R."/>
            <person name="Jansen H."/>
            <person name="Henkel C."/>
            <person name="Chen W.J."/>
            <person name="Zahm M."/>
            <person name="Cabau C."/>
            <person name="Klopp C."/>
            <person name="Thompson A.W."/>
            <person name="Robinson-Rechavi M."/>
            <person name="Braasch I."/>
            <person name="Lecointre G."/>
            <person name="Bobe J."/>
            <person name="Postlethwait J.H."/>
            <person name="Berthelot C."/>
            <person name="Roest Crollius H."/>
            <person name="Guiguen Y."/>
        </authorList>
    </citation>
    <scope>NUCLEOTIDE SEQUENCE</scope>
    <source>
        <strain evidence="2">NC1722</strain>
    </source>
</reference>
<dbReference type="EMBL" id="JAINUG010000036">
    <property type="protein sequence ID" value="KAJ8408149.1"/>
    <property type="molecule type" value="Genomic_DNA"/>
</dbReference>
<evidence type="ECO:0000256" key="1">
    <source>
        <dbReference type="SAM" id="MobiDB-lite"/>
    </source>
</evidence>
<proteinExistence type="predicted"/>
<evidence type="ECO:0000313" key="2">
    <source>
        <dbReference type="EMBL" id="KAJ8408149.1"/>
    </source>
</evidence>
<feature type="region of interest" description="Disordered" evidence="1">
    <location>
        <begin position="80"/>
        <end position="115"/>
    </location>
</feature>
<name>A0AAD7WTX2_9TELE</name>
<dbReference type="AlphaFoldDB" id="A0AAD7WTX2"/>
<feature type="region of interest" description="Disordered" evidence="1">
    <location>
        <begin position="1"/>
        <end position="40"/>
    </location>
</feature>
<accession>A0AAD7WTX2</accession>
<keyword evidence="3" id="KW-1185">Reference proteome</keyword>
<sequence length="115" mass="13105">MTDKRKRMIRRKRKRSKKMMRKEWETARRQSRKEPCGRERERQLRSILFASCFSSCLSGPLVTVLFALAHEGTSVTAKTSARYVPADRQGPPQCGMGGTRDIHHTGPALCNEGRS</sequence>
<organism evidence="2 3">
    <name type="scientific">Aldrovandia affinis</name>
    <dbReference type="NCBI Taxonomy" id="143900"/>
    <lineage>
        <taxon>Eukaryota</taxon>
        <taxon>Metazoa</taxon>
        <taxon>Chordata</taxon>
        <taxon>Craniata</taxon>
        <taxon>Vertebrata</taxon>
        <taxon>Euteleostomi</taxon>
        <taxon>Actinopterygii</taxon>
        <taxon>Neopterygii</taxon>
        <taxon>Teleostei</taxon>
        <taxon>Notacanthiformes</taxon>
        <taxon>Halosauridae</taxon>
        <taxon>Aldrovandia</taxon>
    </lineage>
</organism>
<feature type="compositionally biased region" description="Basic and acidic residues" evidence="1">
    <location>
        <begin position="21"/>
        <end position="40"/>
    </location>
</feature>
<evidence type="ECO:0000313" key="3">
    <source>
        <dbReference type="Proteomes" id="UP001221898"/>
    </source>
</evidence>
<gene>
    <name evidence="2" type="ORF">AAFF_G00263770</name>
</gene>
<comment type="caution">
    <text evidence="2">The sequence shown here is derived from an EMBL/GenBank/DDBJ whole genome shotgun (WGS) entry which is preliminary data.</text>
</comment>
<protein>
    <submittedName>
        <fullName evidence="2">Uncharacterized protein</fullName>
    </submittedName>
</protein>
<dbReference type="Proteomes" id="UP001221898">
    <property type="component" value="Unassembled WGS sequence"/>
</dbReference>